<gene>
    <name evidence="1" type="ORF">MERR_LOCUS23340</name>
</gene>
<proteinExistence type="predicted"/>
<evidence type="ECO:0000313" key="1">
    <source>
        <dbReference type="EMBL" id="CAA7036105.1"/>
    </source>
</evidence>
<dbReference type="Proteomes" id="UP000467841">
    <property type="component" value="Unassembled WGS sequence"/>
</dbReference>
<dbReference type="AlphaFoldDB" id="A0A6D2JGU6"/>
<dbReference type="OrthoDB" id="1059987at2759"/>
<sequence>MPVTVGFGRDIITGKYKLILIYRFDNSWRSIITKSEVLTLDNNERRCTANSFPLHFEKFSSTQTSVFAKGSLFWLIRPFDLHFHSQRPKNLVAIDLHTEKFHDVPFPSLEINYYRGAYLWSMKDRLCLSNVVLFSDVETWCLKGEIPSARWGKISSINISHVDRLNTKFWTLGLAAADMRPEGQKPPLGDLDQVPLDQWKVALYA</sequence>
<evidence type="ECO:0000313" key="2">
    <source>
        <dbReference type="Proteomes" id="UP000467841"/>
    </source>
</evidence>
<reference evidence="1" key="1">
    <citation type="submission" date="2020-01" db="EMBL/GenBank/DDBJ databases">
        <authorList>
            <person name="Mishra B."/>
        </authorList>
    </citation>
    <scope>NUCLEOTIDE SEQUENCE [LARGE SCALE GENOMIC DNA]</scope>
</reference>
<dbReference type="PANTHER" id="PTHR31672:SF13">
    <property type="entry name" value="F-BOX PROTEIN CPR30-LIKE"/>
    <property type="match status" value="1"/>
</dbReference>
<dbReference type="EMBL" id="CACVBM020001163">
    <property type="protein sequence ID" value="CAA7036105.1"/>
    <property type="molecule type" value="Genomic_DNA"/>
</dbReference>
<evidence type="ECO:0008006" key="3">
    <source>
        <dbReference type="Google" id="ProtNLM"/>
    </source>
</evidence>
<dbReference type="PANTHER" id="PTHR31672">
    <property type="entry name" value="BNACNNG10540D PROTEIN"/>
    <property type="match status" value="1"/>
</dbReference>
<comment type="caution">
    <text evidence="1">The sequence shown here is derived from an EMBL/GenBank/DDBJ whole genome shotgun (WGS) entry which is preliminary data.</text>
</comment>
<protein>
    <recommendedName>
        <fullName evidence="3">F-box associated domain-containing protein</fullName>
    </recommendedName>
</protein>
<organism evidence="1 2">
    <name type="scientific">Microthlaspi erraticum</name>
    <dbReference type="NCBI Taxonomy" id="1685480"/>
    <lineage>
        <taxon>Eukaryota</taxon>
        <taxon>Viridiplantae</taxon>
        <taxon>Streptophyta</taxon>
        <taxon>Embryophyta</taxon>
        <taxon>Tracheophyta</taxon>
        <taxon>Spermatophyta</taxon>
        <taxon>Magnoliopsida</taxon>
        <taxon>eudicotyledons</taxon>
        <taxon>Gunneridae</taxon>
        <taxon>Pentapetalae</taxon>
        <taxon>rosids</taxon>
        <taxon>malvids</taxon>
        <taxon>Brassicales</taxon>
        <taxon>Brassicaceae</taxon>
        <taxon>Coluteocarpeae</taxon>
        <taxon>Microthlaspi</taxon>
    </lineage>
</organism>
<keyword evidence="2" id="KW-1185">Reference proteome</keyword>
<name>A0A6D2JGU6_9BRAS</name>
<accession>A0A6D2JGU6</accession>
<dbReference type="InterPro" id="IPR050796">
    <property type="entry name" value="SCF_F-box_component"/>
</dbReference>